<evidence type="ECO:0000256" key="1">
    <source>
        <dbReference type="SAM" id="SignalP"/>
    </source>
</evidence>
<dbReference type="OrthoDB" id="180150at2"/>
<proteinExistence type="predicted"/>
<feature type="chain" id="PRO_5017083377" evidence="1">
    <location>
        <begin position="22"/>
        <end position="377"/>
    </location>
</feature>
<feature type="signal peptide" evidence="1">
    <location>
        <begin position="1"/>
        <end position="21"/>
    </location>
</feature>
<name>A0A366HK55_9BACT</name>
<comment type="caution">
    <text evidence="2">The sequence shown here is derived from an EMBL/GenBank/DDBJ whole genome shotgun (WGS) entry which is preliminary data.</text>
</comment>
<keyword evidence="3" id="KW-1185">Reference proteome</keyword>
<dbReference type="AlphaFoldDB" id="A0A366HK55"/>
<evidence type="ECO:0000313" key="2">
    <source>
        <dbReference type="EMBL" id="RBP42389.1"/>
    </source>
</evidence>
<organism evidence="2 3">
    <name type="scientific">Roseimicrobium gellanilyticum</name>
    <dbReference type="NCBI Taxonomy" id="748857"/>
    <lineage>
        <taxon>Bacteria</taxon>
        <taxon>Pseudomonadati</taxon>
        <taxon>Verrucomicrobiota</taxon>
        <taxon>Verrucomicrobiia</taxon>
        <taxon>Verrucomicrobiales</taxon>
        <taxon>Verrucomicrobiaceae</taxon>
        <taxon>Roseimicrobium</taxon>
    </lineage>
</organism>
<dbReference type="RefSeq" id="WP_113959525.1">
    <property type="nucleotide sequence ID" value="NZ_QNRR01000006.1"/>
</dbReference>
<protein>
    <submittedName>
        <fullName evidence="2">Uncharacterized protein</fullName>
    </submittedName>
</protein>
<evidence type="ECO:0000313" key="3">
    <source>
        <dbReference type="Proteomes" id="UP000253426"/>
    </source>
</evidence>
<dbReference type="Proteomes" id="UP000253426">
    <property type="component" value="Unassembled WGS sequence"/>
</dbReference>
<gene>
    <name evidence="2" type="ORF">DES53_10695</name>
</gene>
<keyword evidence="1" id="KW-0732">Signal</keyword>
<reference evidence="2 3" key="1">
    <citation type="submission" date="2018-06" db="EMBL/GenBank/DDBJ databases">
        <title>Genomic Encyclopedia of Type Strains, Phase IV (KMG-IV): sequencing the most valuable type-strain genomes for metagenomic binning, comparative biology and taxonomic classification.</title>
        <authorList>
            <person name="Goeker M."/>
        </authorList>
    </citation>
    <scope>NUCLEOTIDE SEQUENCE [LARGE SCALE GENOMIC DNA]</scope>
    <source>
        <strain evidence="2 3">DSM 25532</strain>
    </source>
</reference>
<dbReference type="EMBL" id="QNRR01000006">
    <property type="protein sequence ID" value="RBP42389.1"/>
    <property type="molecule type" value="Genomic_DNA"/>
</dbReference>
<sequence>MRLAFYCLLALASMVPLQGHGQDSILKQVTFCRSLAENQTPGEKVESFMPEDTVYLSVELKGRPKSGVVGCRFLIEETLIAEAKIDVAGVNKGVLFSVGQSTFAGFNLTHANPLPVGDMYRVELSLDGKALGTYPFRISPPKDSLPSKFKSGIFEKEVAGERQSLEPDASLAPEDSVIFKGVADLGVSTWLRINWLVNGKVDAKGTRSLTMEENKADCGFFFSFRPDEGWPAGKHEAVLVINGKEAARQAFTVKSTLATRMSTQVGQIQPVSFKLYRGDEKGENITEVSAFSTSDTVLFAEWSLKVPANGAGVQFVWTLVDAGGEKNVAIAKADLTEGIYRRLRSSLKLNGAPPVGKYRVDLLLNGKLIDNQPFEVK</sequence>
<accession>A0A366HK55</accession>